<dbReference type="PANTHER" id="PTHR22760:SF3">
    <property type="entry name" value="GPI MANNOSYLTRANSFERASE 4"/>
    <property type="match status" value="1"/>
</dbReference>
<evidence type="ECO:0000256" key="1">
    <source>
        <dbReference type="ARBA" id="ARBA00004477"/>
    </source>
</evidence>
<evidence type="ECO:0000313" key="13">
    <source>
        <dbReference type="Proteomes" id="UP001209570"/>
    </source>
</evidence>
<keyword evidence="3" id="KW-0337">GPI-anchor biosynthesis</keyword>
<dbReference type="Proteomes" id="UP001209570">
    <property type="component" value="Unassembled WGS sequence"/>
</dbReference>
<keyword evidence="8 11" id="KW-1133">Transmembrane helix</keyword>
<comment type="caution">
    <text evidence="11">Lacks conserved residue(s) required for the propagation of feature annotation.</text>
</comment>
<dbReference type="InterPro" id="IPR005599">
    <property type="entry name" value="GPI_mannosylTrfase"/>
</dbReference>
<feature type="transmembrane region" description="Helical" evidence="11">
    <location>
        <begin position="233"/>
        <end position="257"/>
    </location>
</feature>
<keyword evidence="7 11" id="KW-0256">Endoplasmic reticulum</keyword>
<keyword evidence="4 11" id="KW-0328">Glycosyltransferase</keyword>
<evidence type="ECO:0000256" key="7">
    <source>
        <dbReference type="ARBA" id="ARBA00022824"/>
    </source>
</evidence>
<dbReference type="GO" id="GO:0006506">
    <property type="term" value="P:GPI anchor biosynthetic process"/>
    <property type="evidence" value="ECO:0007669"/>
    <property type="project" value="UniProtKB-KW"/>
</dbReference>
<reference evidence="12" key="1">
    <citation type="submission" date="2021-12" db="EMBL/GenBank/DDBJ databases">
        <title>Prjna785345.</title>
        <authorList>
            <person name="Rujirawat T."/>
            <person name="Krajaejun T."/>
        </authorList>
    </citation>
    <scope>NUCLEOTIDE SEQUENCE</scope>
    <source>
        <strain evidence="12">Pi057C3</strain>
    </source>
</reference>
<dbReference type="EMBL" id="JAKCXM010000121">
    <property type="protein sequence ID" value="KAJ0401694.1"/>
    <property type="molecule type" value="Genomic_DNA"/>
</dbReference>
<evidence type="ECO:0000313" key="12">
    <source>
        <dbReference type="EMBL" id="KAJ0401694.1"/>
    </source>
</evidence>
<comment type="similarity">
    <text evidence="10">Belongs to the glycosyltransferase 22 family. PIGZ subfamily.</text>
</comment>
<evidence type="ECO:0000256" key="9">
    <source>
        <dbReference type="ARBA" id="ARBA00023136"/>
    </source>
</evidence>
<comment type="pathway">
    <text evidence="2">Glycolipid biosynthesis; glycosylphosphatidylinositol-anchor biosynthesis.</text>
</comment>
<keyword evidence="9 11" id="KW-0472">Membrane</keyword>
<protein>
    <recommendedName>
        <fullName evidence="11">Mannosyltransferase</fullName>
        <ecNumber evidence="11">2.4.1.-</ecNumber>
    </recommendedName>
</protein>
<evidence type="ECO:0000256" key="11">
    <source>
        <dbReference type="RuleBase" id="RU363075"/>
    </source>
</evidence>
<evidence type="ECO:0000256" key="10">
    <source>
        <dbReference type="ARBA" id="ARBA00038466"/>
    </source>
</evidence>
<comment type="caution">
    <text evidence="12">The sequence shown here is derived from an EMBL/GenBank/DDBJ whole genome shotgun (WGS) entry which is preliminary data.</text>
</comment>
<gene>
    <name evidence="12" type="ORF">P43SY_006144</name>
</gene>
<accession>A0AAD5Q6U0</accession>
<evidence type="ECO:0000256" key="5">
    <source>
        <dbReference type="ARBA" id="ARBA00022679"/>
    </source>
</evidence>
<keyword evidence="5" id="KW-0808">Transferase</keyword>
<evidence type="ECO:0000256" key="8">
    <source>
        <dbReference type="ARBA" id="ARBA00022989"/>
    </source>
</evidence>
<dbReference type="GO" id="GO:0000026">
    <property type="term" value="F:alpha-1,2-mannosyltransferase activity"/>
    <property type="evidence" value="ECO:0007669"/>
    <property type="project" value="TreeGrafter"/>
</dbReference>
<keyword evidence="13" id="KW-1185">Reference proteome</keyword>
<dbReference type="Pfam" id="PF03901">
    <property type="entry name" value="Glyco_transf_22"/>
    <property type="match status" value="1"/>
</dbReference>
<dbReference type="GO" id="GO:0005789">
    <property type="term" value="C:endoplasmic reticulum membrane"/>
    <property type="evidence" value="ECO:0007669"/>
    <property type="project" value="UniProtKB-SubCell"/>
</dbReference>
<sequence>MAMRRWVYAALAVARVFCACFALGMIHPDEFFQSQEVMARHVLHGDQQLQRQLHVPWEFRLPTPNRSVLFPALVAGLPYRLMEWLGVTPTGSRLLLIPRLLLCVSSFFLDAALWKCAKALHHPDPMGVVLSFASSWTTLIFLSRPFSNTFETLVLAACMLTLLCMNPHRNLCFQILHPQTLWLGALLAVGFFTRFTFPLFFFPLGLELVRRQDEILQTAFMKKNSQPGVLRRLMRAISIAVQGFISFASCSLCIIVLDSIYFRGMNLPVETVLSPAWLNENLVIAPLNNLKYNMHEFGYKVLE</sequence>
<dbReference type="AlphaFoldDB" id="A0AAD5Q6U0"/>
<evidence type="ECO:0000256" key="3">
    <source>
        <dbReference type="ARBA" id="ARBA00022502"/>
    </source>
</evidence>
<evidence type="ECO:0000256" key="4">
    <source>
        <dbReference type="ARBA" id="ARBA00022676"/>
    </source>
</evidence>
<organism evidence="12 13">
    <name type="scientific">Pythium insidiosum</name>
    <name type="common">Pythiosis disease agent</name>
    <dbReference type="NCBI Taxonomy" id="114742"/>
    <lineage>
        <taxon>Eukaryota</taxon>
        <taxon>Sar</taxon>
        <taxon>Stramenopiles</taxon>
        <taxon>Oomycota</taxon>
        <taxon>Peronosporomycetes</taxon>
        <taxon>Pythiales</taxon>
        <taxon>Pythiaceae</taxon>
        <taxon>Pythium</taxon>
    </lineage>
</organism>
<name>A0AAD5Q6U0_PYTIN</name>
<comment type="subcellular location">
    <subcellularLocation>
        <location evidence="1 11">Endoplasmic reticulum membrane</location>
        <topology evidence="1 11">Multi-pass membrane protein</topology>
    </subcellularLocation>
</comment>
<evidence type="ECO:0000256" key="6">
    <source>
        <dbReference type="ARBA" id="ARBA00022692"/>
    </source>
</evidence>
<feature type="transmembrane region" description="Helical" evidence="11">
    <location>
        <begin position="180"/>
        <end position="202"/>
    </location>
</feature>
<dbReference type="EC" id="2.4.1.-" evidence="11"/>
<feature type="transmembrane region" description="Helical" evidence="11">
    <location>
        <begin position="94"/>
        <end position="114"/>
    </location>
</feature>
<keyword evidence="6 11" id="KW-0812">Transmembrane</keyword>
<evidence type="ECO:0000256" key="2">
    <source>
        <dbReference type="ARBA" id="ARBA00004687"/>
    </source>
</evidence>
<dbReference type="PANTHER" id="PTHR22760">
    <property type="entry name" value="GLYCOSYLTRANSFERASE"/>
    <property type="match status" value="1"/>
</dbReference>
<feature type="transmembrane region" description="Helical" evidence="11">
    <location>
        <begin position="126"/>
        <end position="143"/>
    </location>
</feature>
<proteinExistence type="inferred from homology"/>